<dbReference type="EMBL" id="MBEE01000080">
    <property type="protein sequence ID" value="OCB57659.1"/>
    <property type="molecule type" value="Genomic_DNA"/>
</dbReference>
<name>A0A1B9DAB4_MYCMA</name>
<protein>
    <recommendedName>
        <fullName evidence="3">DNA-binding protein</fullName>
    </recommendedName>
</protein>
<evidence type="ECO:0008006" key="3">
    <source>
        <dbReference type="Google" id="ProtNLM"/>
    </source>
</evidence>
<dbReference type="AlphaFoldDB" id="A0A1B9DAB4"/>
<organism evidence="1 2">
    <name type="scientific">Mycobacterium malmoense</name>
    <dbReference type="NCBI Taxonomy" id="1780"/>
    <lineage>
        <taxon>Bacteria</taxon>
        <taxon>Bacillati</taxon>
        <taxon>Actinomycetota</taxon>
        <taxon>Actinomycetes</taxon>
        <taxon>Mycobacteriales</taxon>
        <taxon>Mycobacteriaceae</taxon>
        <taxon>Mycobacterium</taxon>
    </lineage>
</organism>
<dbReference type="Proteomes" id="UP000092683">
    <property type="component" value="Unassembled WGS sequence"/>
</dbReference>
<evidence type="ECO:0000313" key="1">
    <source>
        <dbReference type="EMBL" id="OCB57659.1"/>
    </source>
</evidence>
<dbReference type="RefSeq" id="WP_065480388.1">
    <property type="nucleotide sequence ID" value="NZ_MBEE01000080.1"/>
</dbReference>
<dbReference type="OrthoDB" id="4753761at2"/>
<accession>A0A1B9DAB4</accession>
<gene>
    <name evidence="1" type="ORF">A5677_16990</name>
</gene>
<reference evidence="1 2" key="1">
    <citation type="submission" date="2016-06" db="EMBL/GenBank/DDBJ databases">
        <authorList>
            <person name="Kjaerup R.B."/>
            <person name="Dalgaard T.S."/>
            <person name="Juul-Madsen H.R."/>
        </authorList>
    </citation>
    <scope>NUCLEOTIDE SEQUENCE [LARGE SCALE GENOMIC DNA]</scope>
    <source>
        <strain evidence="1 2">E3012</strain>
    </source>
</reference>
<comment type="caution">
    <text evidence="1">The sequence shown here is derived from an EMBL/GenBank/DDBJ whole genome shotgun (WGS) entry which is preliminary data.</text>
</comment>
<sequence>MSDSKVHVYTASREQRLLQLVFFLWAQLPPETQQELAPCIQEQNMGWAIPTWECRDPDDWLTVNELAADLGLTPSAVRNWPSMYGLKPVKGRYRWGDVEEARKQRNLGKLREA</sequence>
<proteinExistence type="predicted"/>
<evidence type="ECO:0000313" key="2">
    <source>
        <dbReference type="Proteomes" id="UP000092683"/>
    </source>
</evidence>